<reference evidence="2" key="2">
    <citation type="submission" date="2023-01" db="EMBL/GenBank/DDBJ databases">
        <authorList>
            <person name="Petersen C."/>
        </authorList>
    </citation>
    <scope>NUCLEOTIDE SEQUENCE</scope>
    <source>
        <strain evidence="2">IBT 15450</strain>
    </source>
</reference>
<feature type="chain" id="PRO_5042126524" evidence="1">
    <location>
        <begin position="17"/>
        <end position="87"/>
    </location>
</feature>
<evidence type="ECO:0000313" key="2">
    <source>
        <dbReference type="EMBL" id="KAJ6039046.1"/>
    </source>
</evidence>
<sequence length="87" mass="9126">MKFLFSLVAFAGVALAQQAVIGLPKTGQTVARGDELIVQVQLPTTASAYYEVGVAIGISDCAYGCYAASEQMGSIVDDDDDVFICPM</sequence>
<keyword evidence="1" id="KW-0732">Signal</keyword>
<proteinExistence type="predicted"/>
<keyword evidence="3" id="KW-1185">Reference proteome</keyword>
<evidence type="ECO:0000256" key="1">
    <source>
        <dbReference type="SAM" id="SignalP"/>
    </source>
</evidence>
<organism evidence="2 3">
    <name type="scientific">Penicillium canescens</name>
    <dbReference type="NCBI Taxonomy" id="5083"/>
    <lineage>
        <taxon>Eukaryota</taxon>
        <taxon>Fungi</taxon>
        <taxon>Dikarya</taxon>
        <taxon>Ascomycota</taxon>
        <taxon>Pezizomycotina</taxon>
        <taxon>Eurotiomycetes</taxon>
        <taxon>Eurotiomycetidae</taxon>
        <taxon>Eurotiales</taxon>
        <taxon>Aspergillaceae</taxon>
        <taxon>Penicillium</taxon>
    </lineage>
</organism>
<name>A0AAD6IAH1_PENCN</name>
<protein>
    <submittedName>
        <fullName evidence="2">Uncharacterized protein</fullName>
    </submittedName>
</protein>
<comment type="caution">
    <text evidence="2">The sequence shown here is derived from an EMBL/GenBank/DDBJ whole genome shotgun (WGS) entry which is preliminary data.</text>
</comment>
<dbReference type="AlphaFoldDB" id="A0AAD6IAH1"/>
<reference evidence="2" key="1">
    <citation type="journal article" date="2023" name="IMA Fungus">
        <title>Comparative genomic study of the Penicillium genus elucidates a diverse pangenome and 15 lateral gene transfer events.</title>
        <authorList>
            <person name="Petersen C."/>
            <person name="Sorensen T."/>
            <person name="Nielsen M.R."/>
            <person name="Sondergaard T.E."/>
            <person name="Sorensen J.L."/>
            <person name="Fitzpatrick D.A."/>
            <person name="Frisvad J.C."/>
            <person name="Nielsen K.L."/>
        </authorList>
    </citation>
    <scope>NUCLEOTIDE SEQUENCE</scope>
    <source>
        <strain evidence="2">IBT 15450</strain>
    </source>
</reference>
<feature type="signal peptide" evidence="1">
    <location>
        <begin position="1"/>
        <end position="16"/>
    </location>
</feature>
<evidence type="ECO:0000313" key="3">
    <source>
        <dbReference type="Proteomes" id="UP001219568"/>
    </source>
</evidence>
<dbReference type="EMBL" id="JAQJZL010000006">
    <property type="protein sequence ID" value="KAJ6039046.1"/>
    <property type="molecule type" value="Genomic_DNA"/>
</dbReference>
<dbReference type="Proteomes" id="UP001219568">
    <property type="component" value="Unassembled WGS sequence"/>
</dbReference>
<accession>A0AAD6IAH1</accession>
<gene>
    <name evidence="2" type="ORF">N7460_007078</name>
</gene>